<dbReference type="PROSITE" id="PS51257">
    <property type="entry name" value="PROKAR_LIPOPROTEIN"/>
    <property type="match status" value="1"/>
</dbReference>
<organism evidence="2 3">
    <name type="scientific">Chitinophaga jiangningensis</name>
    <dbReference type="NCBI Taxonomy" id="1419482"/>
    <lineage>
        <taxon>Bacteria</taxon>
        <taxon>Pseudomonadati</taxon>
        <taxon>Bacteroidota</taxon>
        <taxon>Chitinophagia</taxon>
        <taxon>Chitinophagales</taxon>
        <taxon>Chitinophagaceae</taxon>
        <taxon>Chitinophaga</taxon>
    </lineage>
</organism>
<feature type="chain" id="PRO_5013087941" description="Lipoprotein" evidence="1">
    <location>
        <begin position="18"/>
        <end position="213"/>
    </location>
</feature>
<dbReference type="EMBL" id="FRBL01000006">
    <property type="protein sequence ID" value="SHM11586.1"/>
    <property type="molecule type" value="Genomic_DNA"/>
</dbReference>
<dbReference type="RefSeq" id="WP_143159982.1">
    <property type="nucleotide sequence ID" value="NZ_FRBL01000006.1"/>
</dbReference>
<evidence type="ECO:0000256" key="1">
    <source>
        <dbReference type="SAM" id="SignalP"/>
    </source>
</evidence>
<dbReference type="AlphaFoldDB" id="A0A1M7G5X1"/>
<reference evidence="2 3" key="1">
    <citation type="submission" date="2016-11" db="EMBL/GenBank/DDBJ databases">
        <authorList>
            <person name="Jaros S."/>
            <person name="Januszkiewicz K."/>
            <person name="Wedrychowicz H."/>
        </authorList>
    </citation>
    <scope>NUCLEOTIDE SEQUENCE [LARGE SCALE GENOMIC DNA]</scope>
    <source>
        <strain evidence="2 3">DSM 27406</strain>
    </source>
</reference>
<dbReference type="STRING" id="1419482.SAMN05444266_106412"/>
<dbReference type="OrthoDB" id="1043955at2"/>
<feature type="signal peptide" evidence="1">
    <location>
        <begin position="1"/>
        <end position="17"/>
    </location>
</feature>
<proteinExistence type="predicted"/>
<accession>A0A1M7G5X1</accession>
<evidence type="ECO:0008006" key="4">
    <source>
        <dbReference type="Google" id="ProtNLM"/>
    </source>
</evidence>
<gene>
    <name evidence="2" type="ORF">SAMN05444266_106412</name>
</gene>
<keyword evidence="3" id="KW-1185">Reference proteome</keyword>
<dbReference type="Proteomes" id="UP000184420">
    <property type="component" value="Unassembled WGS sequence"/>
</dbReference>
<keyword evidence="1" id="KW-0732">Signal</keyword>
<sequence length="213" mass="24284">MQTFRMRYFLLSSAVLAMLVSGCRSVYKGLQTDPAASAECVKQFAPAFTNSLYSAQADVTKHHLSGLVLLKQMPDSSVRLVFANEMGFKFFDFEYDKDGNFTKHFIIPKMDKKPVVKTLSQDFALVLMQLDLTKAHVARENGERFVVVPTEKGNNYYVTDSACTQLRRIEKSSRRKPVVRVTMSHYSNGIPDSILIKHLNFKFNISLQRVEKK</sequence>
<evidence type="ECO:0000313" key="2">
    <source>
        <dbReference type="EMBL" id="SHM11586.1"/>
    </source>
</evidence>
<evidence type="ECO:0000313" key="3">
    <source>
        <dbReference type="Proteomes" id="UP000184420"/>
    </source>
</evidence>
<name>A0A1M7G5X1_9BACT</name>
<protein>
    <recommendedName>
        <fullName evidence="4">Lipoprotein</fullName>
    </recommendedName>
</protein>